<dbReference type="SUPFAM" id="SSF52047">
    <property type="entry name" value="RNI-like"/>
    <property type="match status" value="1"/>
</dbReference>
<dbReference type="InParanoid" id="A0A067LXN2"/>
<evidence type="ECO:0000256" key="1">
    <source>
        <dbReference type="SAM" id="MobiDB-lite"/>
    </source>
</evidence>
<organism evidence="2 3">
    <name type="scientific">Botryobasidium botryosum (strain FD-172 SS1)</name>
    <dbReference type="NCBI Taxonomy" id="930990"/>
    <lineage>
        <taxon>Eukaryota</taxon>
        <taxon>Fungi</taxon>
        <taxon>Dikarya</taxon>
        <taxon>Basidiomycota</taxon>
        <taxon>Agaricomycotina</taxon>
        <taxon>Agaricomycetes</taxon>
        <taxon>Cantharellales</taxon>
        <taxon>Botryobasidiaceae</taxon>
        <taxon>Botryobasidium</taxon>
    </lineage>
</organism>
<evidence type="ECO:0000313" key="3">
    <source>
        <dbReference type="Proteomes" id="UP000027195"/>
    </source>
</evidence>
<dbReference type="InterPro" id="IPR032675">
    <property type="entry name" value="LRR_dom_sf"/>
</dbReference>
<keyword evidence="3" id="KW-1185">Reference proteome</keyword>
<dbReference type="EMBL" id="KL198094">
    <property type="protein sequence ID" value="KDQ08148.1"/>
    <property type="molecule type" value="Genomic_DNA"/>
</dbReference>
<name>A0A067LXN2_BOTB1</name>
<reference evidence="3" key="1">
    <citation type="journal article" date="2014" name="Proc. Natl. Acad. Sci. U.S.A.">
        <title>Extensive sampling of basidiomycete genomes demonstrates inadequacy of the white-rot/brown-rot paradigm for wood decay fungi.</title>
        <authorList>
            <person name="Riley R."/>
            <person name="Salamov A.A."/>
            <person name="Brown D.W."/>
            <person name="Nagy L.G."/>
            <person name="Floudas D."/>
            <person name="Held B.W."/>
            <person name="Levasseur A."/>
            <person name="Lombard V."/>
            <person name="Morin E."/>
            <person name="Otillar R."/>
            <person name="Lindquist E.A."/>
            <person name="Sun H."/>
            <person name="LaButti K.M."/>
            <person name="Schmutz J."/>
            <person name="Jabbour D."/>
            <person name="Luo H."/>
            <person name="Baker S.E."/>
            <person name="Pisabarro A.G."/>
            <person name="Walton J.D."/>
            <person name="Blanchette R.A."/>
            <person name="Henrissat B."/>
            <person name="Martin F."/>
            <person name="Cullen D."/>
            <person name="Hibbett D.S."/>
            <person name="Grigoriev I.V."/>
        </authorList>
    </citation>
    <scope>NUCLEOTIDE SEQUENCE [LARGE SCALE GENOMIC DNA]</scope>
    <source>
        <strain evidence="3">FD-172 SS1</strain>
    </source>
</reference>
<evidence type="ECO:0000313" key="2">
    <source>
        <dbReference type="EMBL" id="KDQ08148.1"/>
    </source>
</evidence>
<dbReference type="AlphaFoldDB" id="A0A067LXN2"/>
<proteinExistence type="predicted"/>
<dbReference type="HOGENOM" id="CLU_033339_0_0_1"/>
<dbReference type="Proteomes" id="UP000027195">
    <property type="component" value="Unassembled WGS sequence"/>
</dbReference>
<feature type="compositionally biased region" description="Basic and acidic residues" evidence="1">
    <location>
        <begin position="63"/>
        <end position="83"/>
    </location>
</feature>
<feature type="compositionally biased region" description="Basic residues" evidence="1">
    <location>
        <begin position="93"/>
        <end position="102"/>
    </location>
</feature>
<feature type="region of interest" description="Disordered" evidence="1">
    <location>
        <begin position="1"/>
        <end position="138"/>
    </location>
</feature>
<accession>A0A067LXN2</accession>
<sequence>MERRAFRSTAQKISEGATGQVPTQPARRTIRSSTTRTTRFAVLVDEPAKENVIEPAKSSGKRKMGDEKSDSGGGDAKRRKEGNGVHPSSGTPKGRKSSKGKGKQPVGRHVPSVKENKGVAATRESARPVSYGAGPSRVEKGDKMDIATVLSIMNTDNTALRNNGAMEFQPIDATHYHTTKPQTATSVQRGDDFVVSLSSLNKSSPRLRAVTLVLLEPFSKHDLVDHTWLRTVAPRLETLTIYDARNNSWADDTKSVFKTAPFGGATPHLQSVRISAFFLPMANFSDLTHIALAKLRLHKADAVGDLACLVESSPRLVTLSLTEISLPAHCLKNLQTSSIPLFKLENITLELVELSFVKYLMGRIHAPADVRIKIGVEAGETDTLDSAFPRAFERSPTVGALKYAKIGLKKTSPTGMVIKIEAHESNFSSAEDASLVVTFSGCKDGLLKRTFSTINRLLPQSLSVLELHSFKPHGRSSPIPTSDFISGLARFHSLHELAFVGCGQRFLSALATLEGKLVCRTIEKLRLEEEVDEETLGQVLLARRGSALERIKISRCRPIRCSMILQWMELVGKIQLDGVDVEDDV</sequence>
<gene>
    <name evidence="2" type="ORF">BOTBODRAFT_191918</name>
</gene>
<dbReference type="Gene3D" id="3.80.10.10">
    <property type="entry name" value="Ribonuclease Inhibitor"/>
    <property type="match status" value="1"/>
</dbReference>
<protein>
    <submittedName>
        <fullName evidence="2">Uncharacterized protein</fullName>
    </submittedName>
</protein>